<keyword evidence="2" id="KW-1185">Reference proteome</keyword>
<dbReference type="AlphaFoldDB" id="A0A1I0ICN3"/>
<protein>
    <submittedName>
        <fullName evidence="1">Uncharacterized protein</fullName>
    </submittedName>
</protein>
<dbReference type="OrthoDB" id="863368at2"/>
<dbReference type="Proteomes" id="UP000198697">
    <property type="component" value="Unassembled WGS sequence"/>
</dbReference>
<dbReference type="EMBL" id="FOHS01000004">
    <property type="protein sequence ID" value="SET94482.1"/>
    <property type="molecule type" value="Genomic_DNA"/>
</dbReference>
<evidence type="ECO:0000313" key="1">
    <source>
        <dbReference type="EMBL" id="SET94482.1"/>
    </source>
</evidence>
<sequence length="501" mass="55156">MKSTTVRAVACYFITYILPVRFTFLLAAGLALASLAHQPASAQRVKSAAFSYLPETTTDRYNQRVSRKTLALPDGGFVVLAHQAADQYAVERYDTDLKRRWSTTLPLAAGEVVDGFSQSTDQVTVVVYQKEAGTQRLVAYSVGLADGRKSPAQKLIEANARDRRPGVAFSPDGSRLVAWRYLTQGNQIKAISASVYDEKLQKLKDRSYDFHDQGDFFSVTVHVGNDGTQFVTLAGDQMKKLSVRRYRNDSPDVKVMSVSVGGTFGGKVVNIFDSRFVLRPDNTLYAAAICNERVTGLYHSLKLVKFDFAGEADMKFAPEVELTANYLAEVNKAVGGTPAKRLEDVYLTDILLTDDKQVVVLAEKKYEEGGEGSPGHTRELHLFGYNEFLTPSWRSIVAKDQVAPAADGYSSIGYRAATFGPEVQLLTWEKLKGKSDLYLRRLNVATGVVSDPKGLGLNVAADQNLAYVKDFTTWLDPKTIIGVSRPSKKSAALMLNKIVLK</sequence>
<gene>
    <name evidence="1" type="ORF">SAMN04487998_3290</name>
</gene>
<proteinExistence type="predicted"/>
<organism evidence="1 2">
    <name type="scientific">Hymenobacter actinosclerus</name>
    <dbReference type="NCBI Taxonomy" id="82805"/>
    <lineage>
        <taxon>Bacteria</taxon>
        <taxon>Pseudomonadati</taxon>
        <taxon>Bacteroidota</taxon>
        <taxon>Cytophagia</taxon>
        <taxon>Cytophagales</taxon>
        <taxon>Hymenobacteraceae</taxon>
        <taxon>Hymenobacter</taxon>
    </lineage>
</organism>
<accession>A0A1I0ICN3</accession>
<dbReference type="SUPFAM" id="SSF82171">
    <property type="entry name" value="DPP6 N-terminal domain-like"/>
    <property type="match status" value="1"/>
</dbReference>
<reference evidence="2" key="1">
    <citation type="submission" date="2016-10" db="EMBL/GenBank/DDBJ databases">
        <authorList>
            <person name="Varghese N."/>
            <person name="Submissions S."/>
        </authorList>
    </citation>
    <scope>NUCLEOTIDE SEQUENCE [LARGE SCALE GENOMIC DNA]</scope>
    <source>
        <strain evidence="2">DSM 15310</strain>
    </source>
</reference>
<name>A0A1I0ICN3_9BACT</name>
<evidence type="ECO:0000313" key="2">
    <source>
        <dbReference type="Proteomes" id="UP000198697"/>
    </source>
</evidence>